<sequence length="225" mass="25738">MSKGIVLVVDDEADMRRLIRMYLEKEGYACVEAEDGQVALDLLKSHTFDLIILDVMMPKVDGLTLLMKVREHSSVPIIFLTARGDEWDRVYGLKLGADDYIVKPFSPNELIARVDAVLRRANPIVRDEEETLSFGPIQLNIKGRQVYLEGELINLTLKEYELLLFFCRHTGQALSREQLLENVWGFDYVGGVRTVDTHIKTLRLKLKSHGNLIQTVWGIGYKFEV</sequence>
<dbReference type="GO" id="GO:0032993">
    <property type="term" value="C:protein-DNA complex"/>
    <property type="evidence" value="ECO:0007669"/>
    <property type="project" value="TreeGrafter"/>
</dbReference>
<keyword evidence="5" id="KW-0805">Transcription regulation</keyword>
<dbReference type="GO" id="GO:0006355">
    <property type="term" value="P:regulation of DNA-templated transcription"/>
    <property type="evidence" value="ECO:0007669"/>
    <property type="project" value="InterPro"/>
</dbReference>
<dbReference type="PANTHER" id="PTHR48111">
    <property type="entry name" value="REGULATOR OF RPOS"/>
    <property type="match status" value="1"/>
</dbReference>
<dbReference type="GO" id="GO:0000156">
    <property type="term" value="F:phosphorelay response regulator activity"/>
    <property type="evidence" value="ECO:0007669"/>
    <property type="project" value="TreeGrafter"/>
</dbReference>
<reference evidence="13 14" key="1">
    <citation type="submission" date="2014-04" db="EMBL/GenBank/DDBJ databases">
        <title>Draft genome sequence of Bacillus azotoformans MEV2011, a (co-) denitrifying strain unable to grow in the presence of oxygen.</title>
        <authorList>
            <person name="Nielsen M."/>
            <person name="Schreiber L."/>
            <person name="Finster K."/>
            <person name="Schramm A."/>
        </authorList>
    </citation>
    <scope>NUCLEOTIDE SEQUENCE [LARGE SCALE GENOMIC DNA]</scope>
    <source>
        <strain evidence="13 14">MEV2011</strain>
    </source>
</reference>
<dbReference type="EMBL" id="JJRY01000001">
    <property type="protein sequence ID" value="KEF40042.1"/>
    <property type="molecule type" value="Genomic_DNA"/>
</dbReference>
<evidence type="ECO:0000256" key="1">
    <source>
        <dbReference type="ARBA" id="ARBA00004496"/>
    </source>
</evidence>
<feature type="domain" description="Response regulatory" evidence="11">
    <location>
        <begin position="5"/>
        <end position="118"/>
    </location>
</feature>
<dbReference type="Gene3D" id="3.40.50.2300">
    <property type="match status" value="1"/>
</dbReference>
<dbReference type="FunFam" id="1.10.10.10:FF:000018">
    <property type="entry name" value="DNA-binding response regulator ResD"/>
    <property type="match status" value="1"/>
</dbReference>
<dbReference type="SUPFAM" id="SSF52172">
    <property type="entry name" value="CheY-like"/>
    <property type="match status" value="1"/>
</dbReference>
<dbReference type="InterPro" id="IPR039420">
    <property type="entry name" value="WalR-like"/>
</dbReference>
<dbReference type="InterPro" id="IPR001789">
    <property type="entry name" value="Sig_transdc_resp-reg_receiver"/>
</dbReference>
<dbReference type="PANTHER" id="PTHR48111:SF44">
    <property type="entry name" value="TRANSCRIPTIONAL REGULATORY PROTEIN RESD"/>
    <property type="match status" value="1"/>
</dbReference>
<gene>
    <name evidence="13" type="ORF">M670_00054</name>
</gene>
<dbReference type="SMART" id="SM00862">
    <property type="entry name" value="Trans_reg_C"/>
    <property type="match status" value="1"/>
</dbReference>
<dbReference type="CDD" id="cd00383">
    <property type="entry name" value="trans_reg_C"/>
    <property type="match status" value="1"/>
</dbReference>
<proteinExistence type="predicted"/>
<dbReference type="PROSITE" id="PS51755">
    <property type="entry name" value="OMPR_PHOB"/>
    <property type="match status" value="1"/>
</dbReference>
<keyword evidence="8" id="KW-0804">Transcription</keyword>
<protein>
    <submittedName>
        <fullName evidence="13">Response regulator with CheY-like receiver domain and winged-helix DNA-binding domain</fullName>
    </submittedName>
</protein>
<dbReference type="PATRIC" id="fig|1348973.3.peg.51"/>
<dbReference type="PROSITE" id="PS50110">
    <property type="entry name" value="RESPONSE_REGULATORY"/>
    <property type="match status" value="1"/>
</dbReference>
<dbReference type="OrthoDB" id="9790442at2"/>
<evidence type="ECO:0000313" key="14">
    <source>
        <dbReference type="Proteomes" id="UP000027936"/>
    </source>
</evidence>
<accession>A0A072NS45</accession>
<dbReference type="GO" id="GO:0000976">
    <property type="term" value="F:transcription cis-regulatory region binding"/>
    <property type="evidence" value="ECO:0007669"/>
    <property type="project" value="TreeGrafter"/>
</dbReference>
<evidence type="ECO:0000256" key="10">
    <source>
        <dbReference type="PROSITE-ProRule" id="PRU01091"/>
    </source>
</evidence>
<comment type="caution">
    <text evidence="13">The sequence shown here is derived from an EMBL/GenBank/DDBJ whole genome shotgun (WGS) entry which is preliminary data.</text>
</comment>
<name>A0A072NS45_SCHAZ</name>
<evidence type="ECO:0000256" key="4">
    <source>
        <dbReference type="ARBA" id="ARBA00023012"/>
    </source>
</evidence>
<organism evidence="13 14">
    <name type="scientific">Schinkia azotoformans MEV2011</name>
    <dbReference type="NCBI Taxonomy" id="1348973"/>
    <lineage>
        <taxon>Bacteria</taxon>
        <taxon>Bacillati</taxon>
        <taxon>Bacillota</taxon>
        <taxon>Bacilli</taxon>
        <taxon>Bacillales</taxon>
        <taxon>Bacillaceae</taxon>
        <taxon>Calidifontibacillus/Schinkia group</taxon>
        <taxon>Schinkia</taxon>
    </lineage>
</organism>
<keyword evidence="3 9" id="KW-0597">Phosphoprotein</keyword>
<keyword evidence="7" id="KW-0010">Activator</keyword>
<evidence type="ECO:0000313" key="13">
    <source>
        <dbReference type="EMBL" id="KEF40042.1"/>
    </source>
</evidence>
<dbReference type="AlphaFoldDB" id="A0A072NS45"/>
<evidence type="ECO:0000259" key="12">
    <source>
        <dbReference type="PROSITE" id="PS51755"/>
    </source>
</evidence>
<dbReference type="Pfam" id="PF00486">
    <property type="entry name" value="Trans_reg_C"/>
    <property type="match status" value="1"/>
</dbReference>
<dbReference type="FunFam" id="3.40.50.2300:FF:000001">
    <property type="entry name" value="DNA-binding response regulator PhoB"/>
    <property type="match status" value="1"/>
</dbReference>
<keyword evidence="6 10" id="KW-0238">DNA-binding</keyword>
<dbReference type="InterPro" id="IPR036388">
    <property type="entry name" value="WH-like_DNA-bd_sf"/>
</dbReference>
<dbReference type="RefSeq" id="WP_035192353.1">
    <property type="nucleotide sequence ID" value="NZ_JJRY01000001.1"/>
</dbReference>
<evidence type="ECO:0000256" key="2">
    <source>
        <dbReference type="ARBA" id="ARBA00022490"/>
    </source>
</evidence>
<feature type="domain" description="OmpR/PhoB-type" evidence="12">
    <location>
        <begin position="129"/>
        <end position="225"/>
    </location>
</feature>
<dbReference type="Gene3D" id="1.10.10.10">
    <property type="entry name" value="Winged helix-like DNA-binding domain superfamily/Winged helix DNA-binding domain"/>
    <property type="match status" value="1"/>
</dbReference>
<dbReference type="SMART" id="SM00448">
    <property type="entry name" value="REC"/>
    <property type="match status" value="1"/>
</dbReference>
<evidence type="ECO:0000256" key="5">
    <source>
        <dbReference type="ARBA" id="ARBA00023015"/>
    </source>
</evidence>
<evidence type="ECO:0000256" key="7">
    <source>
        <dbReference type="ARBA" id="ARBA00023159"/>
    </source>
</evidence>
<feature type="DNA-binding region" description="OmpR/PhoB-type" evidence="10">
    <location>
        <begin position="129"/>
        <end position="225"/>
    </location>
</feature>
<evidence type="ECO:0000256" key="6">
    <source>
        <dbReference type="ARBA" id="ARBA00023125"/>
    </source>
</evidence>
<dbReference type="InterPro" id="IPR001867">
    <property type="entry name" value="OmpR/PhoB-type_DNA-bd"/>
</dbReference>
<keyword evidence="2" id="KW-0963">Cytoplasm</keyword>
<dbReference type="InterPro" id="IPR011006">
    <property type="entry name" value="CheY-like_superfamily"/>
</dbReference>
<evidence type="ECO:0000256" key="8">
    <source>
        <dbReference type="ARBA" id="ARBA00023163"/>
    </source>
</evidence>
<dbReference type="Proteomes" id="UP000027936">
    <property type="component" value="Unassembled WGS sequence"/>
</dbReference>
<comment type="subcellular location">
    <subcellularLocation>
        <location evidence="1">Cytoplasm</location>
    </subcellularLocation>
</comment>
<evidence type="ECO:0000256" key="9">
    <source>
        <dbReference type="PROSITE-ProRule" id="PRU00169"/>
    </source>
</evidence>
<keyword evidence="4" id="KW-0902">Two-component regulatory system</keyword>
<dbReference type="Pfam" id="PF00072">
    <property type="entry name" value="Response_reg"/>
    <property type="match status" value="1"/>
</dbReference>
<evidence type="ECO:0000256" key="3">
    <source>
        <dbReference type="ARBA" id="ARBA00022553"/>
    </source>
</evidence>
<evidence type="ECO:0000259" key="11">
    <source>
        <dbReference type="PROSITE" id="PS50110"/>
    </source>
</evidence>
<dbReference type="GO" id="GO:0005829">
    <property type="term" value="C:cytosol"/>
    <property type="evidence" value="ECO:0007669"/>
    <property type="project" value="TreeGrafter"/>
</dbReference>
<dbReference type="Gene3D" id="6.10.250.690">
    <property type="match status" value="1"/>
</dbReference>
<feature type="modified residue" description="4-aspartylphosphate" evidence="9">
    <location>
        <position position="54"/>
    </location>
</feature>